<evidence type="ECO:0000313" key="2">
    <source>
        <dbReference type="EMBL" id="VFJ51126.1"/>
    </source>
</evidence>
<dbReference type="AlphaFoldDB" id="A0A450SEM8"/>
<evidence type="ECO:0000256" key="1">
    <source>
        <dbReference type="SAM" id="Phobius"/>
    </source>
</evidence>
<keyword evidence="1" id="KW-0472">Membrane</keyword>
<keyword evidence="1" id="KW-0812">Transmembrane</keyword>
<feature type="transmembrane region" description="Helical" evidence="1">
    <location>
        <begin position="30"/>
        <end position="51"/>
    </location>
</feature>
<feature type="transmembrane region" description="Helical" evidence="1">
    <location>
        <begin position="58"/>
        <end position="76"/>
    </location>
</feature>
<proteinExistence type="predicted"/>
<gene>
    <name evidence="2" type="ORF">BECKDK2373B_GA0170837_103214</name>
</gene>
<keyword evidence="1" id="KW-1133">Transmembrane helix</keyword>
<accession>A0A450SEM8</accession>
<dbReference type="EMBL" id="CAADEX010000032">
    <property type="protein sequence ID" value="VFJ51126.1"/>
    <property type="molecule type" value="Genomic_DNA"/>
</dbReference>
<name>A0A450SEM8_9GAMM</name>
<protein>
    <submittedName>
        <fullName evidence="2">Uncharacterized protein</fullName>
    </submittedName>
</protein>
<organism evidence="2">
    <name type="scientific">Candidatus Kentrum sp. DK</name>
    <dbReference type="NCBI Taxonomy" id="2126562"/>
    <lineage>
        <taxon>Bacteria</taxon>
        <taxon>Pseudomonadati</taxon>
        <taxon>Pseudomonadota</taxon>
        <taxon>Gammaproteobacteria</taxon>
        <taxon>Candidatus Kentrum</taxon>
    </lineage>
</organism>
<reference evidence="2" key="1">
    <citation type="submission" date="2019-02" db="EMBL/GenBank/DDBJ databases">
        <authorList>
            <person name="Gruber-Vodicka R. H."/>
            <person name="Seah K. B. B."/>
        </authorList>
    </citation>
    <scope>NUCLEOTIDE SEQUENCE</scope>
    <source>
        <strain evidence="2">BECK_DK47</strain>
    </source>
</reference>
<sequence>MDESNYEEPTENGYGDHSSTYATTRLTAQLISFISWGLVAVSILIALIGISEGGTQEIVIVLFSIVSVGIGLFLVISGQLTRAVVDNADNSEEILVLLRKIATKIEAL</sequence>